<keyword evidence="2" id="KW-1185">Reference proteome</keyword>
<gene>
    <name evidence="1" type="ORF">OXX778_LOCUS21568</name>
</gene>
<evidence type="ECO:0000313" key="1">
    <source>
        <dbReference type="EMBL" id="CAF1109779.1"/>
    </source>
</evidence>
<dbReference type="Proteomes" id="UP000663879">
    <property type="component" value="Unassembled WGS sequence"/>
</dbReference>
<reference evidence="1" key="1">
    <citation type="submission" date="2021-02" db="EMBL/GenBank/DDBJ databases">
        <authorList>
            <person name="Nowell W R."/>
        </authorList>
    </citation>
    <scope>NUCLEOTIDE SEQUENCE</scope>
    <source>
        <strain evidence="1">Ploen Becks lab</strain>
    </source>
</reference>
<dbReference type="EMBL" id="CAJNOC010008087">
    <property type="protein sequence ID" value="CAF1109779.1"/>
    <property type="molecule type" value="Genomic_DNA"/>
</dbReference>
<organism evidence="1 2">
    <name type="scientific">Brachionus calyciflorus</name>
    <dbReference type="NCBI Taxonomy" id="104777"/>
    <lineage>
        <taxon>Eukaryota</taxon>
        <taxon>Metazoa</taxon>
        <taxon>Spiralia</taxon>
        <taxon>Gnathifera</taxon>
        <taxon>Rotifera</taxon>
        <taxon>Eurotatoria</taxon>
        <taxon>Monogononta</taxon>
        <taxon>Pseudotrocha</taxon>
        <taxon>Ploima</taxon>
        <taxon>Brachionidae</taxon>
        <taxon>Brachionus</taxon>
    </lineage>
</organism>
<evidence type="ECO:0000313" key="2">
    <source>
        <dbReference type="Proteomes" id="UP000663879"/>
    </source>
</evidence>
<comment type="caution">
    <text evidence="1">The sequence shown here is derived from an EMBL/GenBank/DDBJ whole genome shotgun (WGS) entry which is preliminary data.</text>
</comment>
<evidence type="ECO:0008006" key="3">
    <source>
        <dbReference type="Google" id="ProtNLM"/>
    </source>
</evidence>
<feature type="non-terminal residue" evidence="1">
    <location>
        <position position="89"/>
    </location>
</feature>
<accession>A0A814PS50</accession>
<protein>
    <recommendedName>
        <fullName evidence="3">DDE Tnp4 domain-containing protein</fullName>
    </recommendedName>
</protein>
<name>A0A814PS50_9BILA</name>
<proteinExistence type="predicted"/>
<dbReference type="OrthoDB" id="10049726at2759"/>
<sequence length="89" mass="10451">MVRELFDLKMEDLAIIADATYCRREKSSNNDLQYKTCSEQKMDLLTKPFIVCCTDWFIIDCYGPFQANQNDATSFDYILKTDRNLISIF</sequence>
<dbReference type="AlphaFoldDB" id="A0A814PS50"/>